<name>A0ABN0P029_TRELE</name>
<organism evidence="2 3">
    <name type="scientific">Treponema lecithinolyticum ATCC 700332</name>
    <dbReference type="NCBI Taxonomy" id="1321815"/>
    <lineage>
        <taxon>Bacteria</taxon>
        <taxon>Pseudomonadati</taxon>
        <taxon>Spirochaetota</taxon>
        <taxon>Spirochaetia</taxon>
        <taxon>Spirochaetales</taxon>
        <taxon>Treponemataceae</taxon>
        <taxon>Treponema</taxon>
    </lineage>
</organism>
<reference evidence="2 3" key="1">
    <citation type="submission" date="2013-08" db="EMBL/GenBank/DDBJ databases">
        <authorList>
            <person name="Weinstock G."/>
            <person name="Sodergren E."/>
            <person name="Wylie T."/>
            <person name="Fulton L."/>
            <person name="Fulton R."/>
            <person name="Fronick C."/>
            <person name="O'Laughlin M."/>
            <person name="Godfrey J."/>
            <person name="Miner T."/>
            <person name="Herter B."/>
            <person name="Appelbaum E."/>
            <person name="Cordes M."/>
            <person name="Lek S."/>
            <person name="Wollam A."/>
            <person name="Pepin K.H."/>
            <person name="Palsikar V.B."/>
            <person name="Mitreva M."/>
            <person name="Wilson R.K."/>
        </authorList>
    </citation>
    <scope>NUCLEOTIDE SEQUENCE [LARGE SCALE GENOMIC DNA]</scope>
    <source>
        <strain evidence="2 3">ATCC 700332</strain>
    </source>
</reference>
<dbReference type="Pfam" id="PF04389">
    <property type="entry name" value="Peptidase_M28"/>
    <property type="match status" value="1"/>
</dbReference>
<feature type="domain" description="Peptidase M28" evidence="1">
    <location>
        <begin position="65"/>
        <end position="266"/>
    </location>
</feature>
<proteinExistence type="predicted"/>
<evidence type="ECO:0000313" key="2">
    <source>
        <dbReference type="EMBL" id="ERJ93826.1"/>
    </source>
</evidence>
<comment type="caution">
    <text evidence="2">The sequence shown here is derived from an EMBL/GenBank/DDBJ whole genome shotgun (WGS) entry which is preliminary data.</text>
</comment>
<dbReference type="InterPro" id="IPR007484">
    <property type="entry name" value="Peptidase_M28"/>
</dbReference>
<sequence>MPFLPPEFRQFIAPECDRRVFLQNWLTAEGIPFTPVVTGESVHLYVNFPSTAYNPLFKVKTILVHYDRALGADGSFITPGANDNSAAVYQVLCLAKRLLSGSLALSGGVHNVRIFFTDGEELGGVPCSASTGTGSKVSTARIASGSPAFASNRAAGGFYGTRSVSSGAKAQGAFALASLFKKLGIEHDDVYVVDGCGRGEVLTVSTAGKDSPASASFVRRFNALFEHTCALAKQASLNKWISVPVPYSDNAGFLASGIPAVAVTMLPSDEASVYMRQLQKDKTFARSVMTHGVAAHGAGFLSSSSSAGLSSAAATVEKLRKAGIDPAEALLLSEKLPRTWRIMHTEFDNEACLTMQSFKIMERFLDLLALSRRCT</sequence>
<dbReference type="Gene3D" id="3.40.630.10">
    <property type="entry name" value="Zn peptidases"/>
    <property type="match status" value="1"/>
</dbReference>
<protein>
    <recommendedName>
        <fullName evidence="1">Peptidase M28 domain-containing protein</fullName>
    </recommendedName>
</protein>
<dbReference type="SUPFAM" id="SSF53187">
    <property type="entry name" value="Zn-dependent exopeptidases"/>
    <property type="match status" value="1"/>
</dbReference>
<evidence type="ECO:0000259" key="1">
    <source>
        <dbReference type="Pfam" id="PF04389"/>
    </source>
</evidence>
<dbReference type="RefSeq" id="WP_021686520.1">
    <property type="nucleotide sequence ID" value="NZ_KI260560.1"/>
</dbReference>
<evidence type="ECO:0000313" key="3">
    <source>
        <dbReference type="Proteomes" id="UP000016649"/>
    </source>
</evidence>
<keyword evidence="3" id="KW-1185">Reference proteome</keyword>
<dbReference type="EMBL" id="AWVH01000016">
    <property type="protein sequence ID" value="ERJ93826.1"/>
    <property type="molecule type" value="Genomic_DNA"/>
</dbReference>
<accession>A0ABN0P029</accession>
<gene>
    <name evidence="2" type="ORF">HMPREF9193_00670</name>
</gene>
<dbReference type="Proteomes" id="UP000016649">
    <property type="component" value="Unassembled WGS sequence"/>
</dbReference>